<keyword evidence="1" id="KW-0812">Transmembrane</keyword>
<organism evidence="2">
    <name type="scientific">Anopheles darlingi</name>
    <name type="common">Mosquito</name>
    <dbReference type="NCBI Taxonomy" id="43151"/>
    <lineage>
        <taxon>Eukaryota</taxon>
        <taxon>Metazoa</taxon>
        <taxon>Ecdysozoa</taxon>
        <taxon>Arthropoda</taxon>
        <taxon>Hexapoda</taxon>
        <taxon>Insecta</taxon>
        <taxon>Pterygota</taxon>
        <taxon>Neoptera</taxon>
        <taxon>Endopterygota</taxon>
        <taxon>Diptera</taxon>
        <taxon>Nematocera</taxon>
        <taxon>Culicoidea</taxon>
        <taxon>Culicidae</taxon>
        <taxon>Anophelinae</taxon>
        <taxon>Anopheles</taxon>
    </lineage>
</organism>
<keyword evidence="1" id="KW-0472">Membrane</keyword>
<feature type="transmembrane region" description="Helical" evidence="1">
    <location>
        <begin position="42"/>
        <end position="64"/>
    </location>
</feature>
<accession>A0A2M4DIF0</accession>
<name>A0A2M4DIF0_ANODA</name>
<dbReference type="EMBL" id="GGFL01013091">
    <property type="protein sequence ID" value="MBW77269.1"/>
    <property type="molecule type" value="Transcribed_RNA"/>
</dbReference>
<proteinExistence type="predicted"/>
<evidence type="ECO:0000313" key="2">
    <source>
        <dbReference type="EMBL" id="MBW77269.1"/>
    </source>
</evidence>
<sequence>MNALCYRSLSLLFLWHFPRGKLLTCRSFQKEMIIYSYGLLRLLRNILGCLFNSSLSVICSLTLVKPPFRPTKLRRITTKTLRRSANEQVDYVFLGYTTATNNI</sequence>
<dbReference type="AlphaFoldDB" id="A0A2M4DIF0"/>
<protein>
    <submittedName>
        <fullName evidence="2">Uncharacterized protein</fullName>
    </submittedName>
</protein>
<reference evidence="2" key="1">
    <citation type="submission" date="2018-01" db="EMBL/GenBank/DDBJ databases">
        <title>An insight into the sialome of Amazonian anophelines.</title>
        <authorList>
            <person name="Ribeiro J.M."/>
            <person name="Scarpassa V."/>
            <person name="Calvo E."/>
        </authorList>
    </citation>
    <scope>NUCLEOTIDE SEQUENCE</scope>
</reference>
<evidence type="ECO:0000256" key="1">
    <source>
        <dbReference type="SAM" id="Phobius"/>
    </source>
</evidence>
<keyword evidence="1" id="KW-1133">Transmembrane helix</keyword>